<dbReference type="Gene3D" id="3.40.50.1000">
    <property type="entry name" value="HAD superfamily/HAD-like"/>
    <property type="match status" value="1"/>
</dbReference>
<dbReference type="InterPro" id="IPR001757">
    <property type="entry name" value="P_typ_ATPase"/>
</dbReference>
<evidence type="ECO:0000256" key="1">
    <source>
        <dbReference type="ARBA" id="ARBA00004651"/>
    </source>
</evidence>
<dbReference type="FunFam" id="3.40.50.1000:FF:000083">
    <property type="entry name" value="Sodium/potassium-transporting ATPase subunit alpha"/>
    <property type="match status" value="1"/>
</dbReference>
<dbReference type="Pfam" id="PF08282">
    <property type="entry name" value="Hydrolase_3"/>
    <property type="match status" value="1"/>
</dbReference>
<dbReference type="GO" id="GO:0005524">
    <property type="term" value="F:ATP binding"/>
    <property type="evidence" value="ECO:0007669"/>
    <property type="project" value="UniProtKB-KW"/>
</dbReference>
<dbReference type="NCBIfam" id="TIGR01494">
    <property type="entry name" value="ATPase_P-type"/>
    <property type="match status" value="1"/>
</dbReference>
<evidence type="ECO:0000256" key="6">
    <source>
        <dbReference type="ARBA" id="ARBA00022967"/>
    </source>
</evidence>
<dbReference type="InterPro" id="IPR023299">
    <property type="entry name" value="ATPase_P-typ_cyto_dom_N"/>
</dbReference>
<evidence type="ECO:0000256" key="2">
    <source>
        <dbReference type="ARBA" id="ARBA00022475"/>
    </source>
</evidence>
<keyword evidence="2" id="KW-1003">Cell membrane</keyword>
<dbReference type="PANTHER" id="PTHR43294:SF21">
    <property type="entry name" value="CATION TRANSPORTING ATPASE"/>
    <property type="match status" value="1"/>
</dbReference>
<dbReference type="GO" id="GO:0016887">
    <property type="term" value="F:ATP hydrolysis activity"/>
    <property type="evidence" value="ECO:0007669"/>
    <property type="project" value="InterPro"/>
</dbReference>
<dbReference type="AlphaFoldDB" id="D1YGG7"/>
<dbReference type="GO" id="GO:0006883">
    <property type="term" value="P:intracellular sodium ion homeostasis"/>
    <property type="evidence" value="ECO:0007669"/>
    <property type="project" value="TreeGrafter"/>
</dbReference>
<gene>
    <name evidence="11" type="ORF">HMPREF9209_1365</name>
</gene>
<dbReference type="SUPFAM" id="SSF56784">
    <property type="entry name" value="HAD-like"/>
    <property type="match status" value="1"/>
</dbReference>
<dbReference type="GO" id="GO:0036376">
    <property type="term" value="P:sodium ion export across plasma membrane"/>
    <property type="evidence" value="ECO:0007669"/>
    <property type="project" value="TreeGrafter"/>
</dbReference>
<keyword evidence="7 9" id="KW-1133">Transmembrane helix</keyword>
<protein>
    <submittedName>
        <fullName evidence="11">Haloacid dehalogenase-like hydrolase</fullName>
    </submittedName>
</protein>
<keyword evidence="8 9" id="KW-0472">Membrane</keyword>
<evidence type="ECO:0000256" key="8">
    <source>
        <dbReference type="ARBA" id="ARBA00023136"/>
    </source>
</evidence>
<feature type="transmembrane region" description="Helical" evidence="9">
    <location>
        <begin position="339"/>
        <end position="360"/>
    </location>
</feature>
<dbReference type="GO" id="GO:1902600">
    <property type="term" value="P:proton transmembrane transport"/>
    <property type="evidence" value="ECO:0007669"/>
    <property type="project" value="TreeGrafter"/>
</dbReference>
<evidence type="ECO:0000256" key="3">
    <source>
        <dbReference type="ARBA" id="ARBA00022692"/>
    </source>
</evidence>
<dbReference type="InterPro" id="IPR023214">
    <property type="entry name" value="HAD_sf"/>
</dbReference>
<reference evidence="11 12" key="1">
    <citation type="submission" date="2009-12" db="EMBL/GenBank/DDBJ databases">
        <title>Genome Sequence of Lactobacillus gasseri 224-1.</title>
        <authorList>
            <person name="Durkin A.S."/>
            <person name="Madupu R."/>
            <person name="Torralba M."/>
            <person name="Methe B."/>
            <person name="Sutton G."/>
            <person name="Strausberg R.L."/>
            <person name="Nelson K.E."/>
        </authorList>
    </citation>
    <scope>NUCLEOTIDE SEQUENCE [LARGE SCALE GENOMIC DNA]</scope>
    <source>
        <strain evidence="11 12">224-1</strain>
    </source>
</reference>
<dbReference type="GO" id="GO:1990573">
    <property type="term" value="P:potassium ion import across plasma membrane"/>
    <property type="evidence" value="ECO:0007669"/>
    <property type="project" value="TreeGrafter"/>
</dbReference>
<keyword evidence="6" id="KW-1278">Translocase</keyword>
<dbReference type="InterPro" id="IPR050510">
    <property type="entry name" value="Cation_transp_ATPase_P-type"/>
</dbReference>
<evidence type="ECO:0000256" key="9">
    <source>
        <dbReference type="SAM" id="Phobius"/>
    </source>
</evidence>
<accession>D1YGG7</accession>
<dbReference type="InterPro" id="IPR023298">
    <property type="entry name" value="ATPase_P-typ_TM_dom_sf"/>
</dbReference>
<proteinExistence type="predicted"/>
<evidence type="ECO:0000256" key="7">
    <source>
        <dbReference type="ARBA" id="ARBA00022989"/>
    </source>
</evidence>
<keyword evidence="11" id="KW-0378">Hydrolase</keyword>
<feature type="transmembrane region" description="Helical" evidence="9">
    <location>
        <begin position="409"/>
        <end position="432"/>
    </location>
</feature>
<feature type="transmembrane region" description="Helical" evidence="9">
    <location>
        <begin position="380"/>
        <end position="397"/>
    </location>
</feature>
<keyword evidence="5" id="KW-0067">ATP-binding</keyword>
<feature type="transmembrane region" description="Helical" evidence="9">
    <location>
        <begin position="275"/>
        <end position="296"/>
    </location>
</feature>
<dbReference type="PANTHER" id="PTHR43294">
    <property type="entry name" value="SODIUM/POTASSIUM-TRANSPORTING ATPASE SUBUNIT ALPHA"/>
    <property type="match status" value="1"/>
</dbReference>
<dbReference type="Pfam" id="PF13246">
    <property type="entry name" value="Cation_ATPase"/>
    <property type="match status" value="1"/>
</dbReference>
<evidence type="ECO:0000313" key="12">
    <source>
        <dbReference type="Proteomes" id="UP000003684"/>
    </source>
</evidence>
<dbReference type="Proteomes" id="UP000003684">
    <property type="component" value="Unassembled WGS sequence"/>
</dbReference>
<keyword evidence="3 9" id="KW-0812">Transmembrane</keyword>
<sequence length="476" mass="52817">MMTVIQSSDGTHRFNTYTKGAPNCVVDKCTSYLEHGEIKPITQEIKDKIMRANDGYAKDGLRVLAVAGRNLDQKMMDNLDSATIETVEKDLTFLGLTVMMDPPRAEVYKAARECRKAGIKVTMVTGDYGLTAKSIARQIGLNDPDKPLTVITGDALKTMPDDELRHYLEGEVVFARMAPEQKYRVVSMYEKMGKIVAATGDGVNDAPALKKANIGIAMGGTGTDVAKEAADMILTDDNFASIVGAIKEGRGVYSNIRKFLIYILNSNMPEAVPSVLFLLSGGAIPLALTVMEILFIDLGTDMIPALGLGREDPEKGIMDRPPRSPKDHLINKHVLAKAFLWYGLIASIIATAAFFGANFYRGHIFPNLPEVGWDYRQATTVTLAAIIFCQIAAVLNIRYSRQSMFNKHFFKNSMIFIGIIMEIVLLLCISYVPVFQSFFGTEPLNSHDWIMLVCIPIPLILIDELRKWILRKNYKK</sequence>
<keyword evidence="4" id="KW-0547">Nucleotide-binding</keyword>
<dbReference type="PRINTS" id="PR00120">
    <property type="entry name" value="HATPASE"/>
</dbReference>
<evidence type="ECO:0000256" key="4">
    <source>
        <dbReference type="ARBA" id="ARBA00022741"/>
    </source>
</evidence>
<evidence type="ECO:0000259" key="10">
    <source>
        <dbReference type="Pfam" id="PF00689"/>
    </source>
</evidence>
<dbReference type="Pfam" id="PF00689">
    <property type="entry name" value="Cation_ATPase_C"/>
    <property type="match status" value="1"/>
</dbReference>
<dbReference type="InterPro" id="IPR006068">
    <property type="entry name" value="ATPase_P-typ_cation-transptr_C"/>
</dbReference>
<dbReference type="GO" id="GO:0030007">
    <property type="term" value="P:intracellular potassium ion homeostasis"/>
    <property type="evidence" value="ECO:0007669"/>
    <property type="project" value="TreeGrafter"/>
</dbReference>
<dbReference type="EMBL" id="ADFT01000002">
    <property type="protein sequence ID" value="EFB63553.1"/>
    <property type="molecule type" value="Genomic_DNA"/>
</dbReference>
<dbReference type="InterPro" id="IPR036412">
    <property type="entry name" value="HAD-like_sf"/>
</dbReference>
<dbReference type="SUPFAM" id="SSF81665">
    <property type="entry name" value="Calcium ATPase, transmembrane domain M"/>
    <property type="match status" value="1"/>
</dbReference>
<dbReference type="GO" id="GO:0005391">
    <property type="term" value="F:P-type sodium:potassium-exchanging transporter activity"/>
    <property type="evidence" value="ECO:0007669"/>
    <property type="project" value="TreeGrafter"/>
</dbReference>
<evidence type="ECO:0000313" key="11">
    <source>
        <dbReference type="EMBL" id="EFB63553.1"/>
    </source>
</evidence>
<feature type="transmembrane region" description="Helical" evidence="9">
    <location>
        <begin position="444"/>
        <end position="462"/>
    </location>
</feature>
<dbReference type="PRINTS" id="PR00119">
    <property type="entry name" value="CATATPASE"/>
</dbReference>
<feature type="domain" description="Cation-transporting P-type ATPase C-terminal" evidence="10">
    <location>
        <begin position="285"/>
        <end position="469"/>
    </location>
</feature>
<name>D1YGG7_LACGS</name>
<dbReference type="Gene3D" id="3.40.1110.10">
    <property type="entry name" value="Calcium-transporting ATPase, cytoplasmic domain N"/>
    <property type="match status" value="1"/>
</dbReference>
<dbReference type="GO" id="GO:0005886">
    <property type="term" value="C:plasma membrane"/>
    <property type="evidence" value="ECO:0007669"/>
    <property type="project" value="UniProtKB-SubCell"/>
</dbReference>
<organism evidence="11 12">
    <name type="scientific">Lactobacillus gasseri 224-1</name>
    <dbReference type="NCBI Taxonomy" id="679196"/>
    <lineage>
        <taxon>Bacteria</taxon>
        <taxon>Bacillati</taxon>
        <taxon>Bacillota</taxon>
        <taxon>Bacilli</taxon>
        <taxon>Lactobacillales</taxon>
        <taxon>Lactobacillaceae</taxon>
        <taxon>Lactobacillus</taxon>
    </lineage>
</organism>
<dbReference type="Gene3D" id="1.20.1110.10">
    <property type="entry name" value="Calcium-transporting ATPase, transmembrane domain"/>
    <property type="match status" value="1"/>
</dbReference>
<comment type="caution">
    <text evidence="11">The sequence shown here is derived from an EMBL/GenBank/DDBJ whole genome shotgun (WGS) entry which is preliminary data.</text>
</comment>
<evidence type="ECO:0000256" key="5">
    <source>
        <dbReference type="ARBA" id="ARBA00022840"/>
    </source>
</evidence>
<comment type="subcellular location">
    <subcellularLocation>
        <location evidence="1">Cell membrane</location>
        <topology evidence="1">Multi-pass membrane protein</topology>
    </subcellularLocation>
</comment>